<dbReference type="Proteomes" id="UP000324222">
    <property type="component" value="Unassembled WGS sequence"/>
</dbReference>
<dbReference type="AlphaFoldDB" id="A0A5B7DF78"/>
<accession>A0A5B7DF78</accession>
<sequence length="82" mass="9862">MELGKSKIKPVCNYFVGAEQIMKTKEKKDLGVIIKENLNLEKQINKIFGLSYKMLNTIRVAFQYKDKDMMRYRRLLQRWCQN</sequence>
<reference evidence="1 2" key="1">
    <citation type="submission" date="2019-05" db="EMBL/GenBank/DDBJ databases">
        <title>Another draft genome of Portunus trituberculatus and its Hox gene families provides insights of decapod evolution.</title>
        <authorList>
            <person name="Jeong J.-H."/>
            <person name="Song I."/>
            <person name="Kim S."/>
            <person name="Choi T."/>
            <person name="Kim D."/>
            <person name="Ryu S."/>
            <person name="Kim W."/>
        </authorList>
    </citation>
    <scope>NUCLEOTIDE SEQUENCE [LARGE SCALE GENOMIC DNA]</scope>
    <source>
        <tissue evidence="1">Muscle</tissue>
    </source>
</reference>
<evidence type="ECO:0000313" key="2">
    <source>
        <dbReference type="Proteomes" id="UP000324222"/>
    </source>
</evidence>
<evidence type="ECO:0000313" key="1">
    <source>
        <dbReference type="EMBL" id="MPC19933.1"/>
    </source>
</evidence>
<proteinExistence type="predicted"/>
<protein>
    <submittedName>
        <fullName evidence="1">Uncharacterized protein</fullName>
    </submittedName>
</protein>
<gene>
    <name evidence="1" type="ORF">E2C01_012861</name>
</gene>
<comment type="caution">
    <text evidence="1">The sequence shown here is derived from an EMBL/GenBank/DDBJ whole genome shotgun (WGS) entry which is preliminary data.</text>
</comment>
<dbReference type="EMBL" id="VSRR010000818">
    <property type="protein sequence ID" value="MPC19933.1"/>
    <property type="molecule type" value="Genomic_DNA"/>
</dbReference>
<keyword evidence="2" id="KW-1185">Reference proteome</keyword>
<organism evidence="1 2">
    <name type="scientific">Portunus trituberculatus</name>
    <name type="common">Swimming crab</name>
    <name type="synonym">Neptunus trituberculatus</name>
    <dbReference type="NCBI Taxonomy" id="210409"/>
    <lineage>
        <taxon>Eukaryota</taxon>
        <taxon>Metazoa</taxon>
        <taxon>Ecdysozoa</taxon>
        <taxon>Arthropoda</taxon>
        <taxon>Crustacea</taxon>
        <taxon>Multicrustacea</taxon>
        <taxon>Malacostraca</taxon>
        <taxon>Eumalacostraca</taxon>
        <taxon>Eucarida</taxon>
        <taxon>Decapoda</taxon>
        <taxon>Pleocyemata</taxon>
        <taxon>Brachyura</taxon>
        <taxon>Eubrachyura</taxon>
        <taxon>Portunoidea</taxon>
        <taxon>Portunidae</taxon>
        <taxon>Portuninae</taxon>
        <taxon>Portunus</taxon>
    </lineage>
</organism>
<name>A0A5B7DF78_PORTR</name>